<dbReference type="InterPro" id="IPR036942">
    <property type="entry name" value="Beta-barrel_TonB_sf"/>
</dbReference>
<evidence type="ECO:0000256" key="5">
    <source>
        <dbReference type="SAM" id="SignalP"/>
    </source>
</evidence>
<proteinExistence type="inferred from homology"/>
<evidence type="ECO:0000313" key="9">
    <source>
        <dbReference type="Proteomes" id="UP000505355"/>
    </source>
</evidence>
<dbReference type="Pfam" id="PF07715">
    <property type="entry name" value="Plug"/>
    <property type="match status" value="1"/>
</dbReference>
<keyword evidence="8" id="KW-0675">Receptor</keyword>
<keyword evidence="2 4" id="KW-0472">Membrane</keyword>
<dbReference type="Proteomes" id="UP000505355">
    <property type="component" value="Chromosome"/>
</dbReference>
<dbReference type="Gene3D" id="2.170.130.10">
    <property type="entry name" value="TonB-dependent receptor, plug domain"/>
    <property type="match status" value="1"/>
</dbReference>
<evidence type="ECO:0000256" key="3">
    <source>
        <dbReference type="ARBA" id="ARBA00023237"/>
    </source>
</evidence>
<keyword evidence="3" id="KW-0998">Cell outer membrane</keyword>
<dbReference type="InterPro" id="IPR037066">
    <property type="entry name" value="Plug_dom_sf"/>
</dbReference>
<dbReference type="InterPro" id="IPR008969">
    <property type="entry name" value="CarboxyPept-like_regulatory"/>
</dbReference>
<reference evidence="8 9" key="1">
    <citation type="submission" date="2020-05" db="EMBL/GenBank/DDBJ databases">
        <title>Mucilaginibacter mali sp. nov.</title>
        <authorList>
            <person name="Kim H.S."/>
            <person name="Lee K.C."/>
            <person name="Suh M.K."/>
            <person name="Kim J.-S."/>
            <person name="Han K.-I."/>
            <person name="Eom M.K."/>
            <person name="Shin Y.K."/>
            <person name="Lee J.-S."/>
        </authorList>
    </citation>
    <scope>NUCLEOTIDE SEQUENCE [LARGE SCALE GENOMIC DNA]</scope>
    <source>
        <strain evidence="8 9">G2-14</strain>
    </source>
</reference>
<evidence type="ECO:0000256" key="4">
    <source>
        <dbReference type="RuleBase" id="RU003357"/>
    </source>
</evidence>
<evidence type="ECO:0000259" key="6">
    <source>
        <dbReference type="Pfam" id="PF00593"/>
    </source>
</evidence>
<gene>
    <name evidence="8" type="ORF">HQ865_11755</name>
</gene>
<dbReference type="InterPro" id="IPR000531">
    <property type="entry name" value="Beta-barrel_TonB"/>
</dbReference>
<evidence type="ECO:0000259" key="7">
    <source>
        <dbReference type="Pfam" id="PF07715"/>
    </source>
</evidence>
<dbReference type="AlphaFoldDB" id="A0A7D4UKC0"/>
<feature type="domain" description="TonB-dependent receptor-like beta-barrel" evidence="6">
    <location>
        <begin position="451"/>
        <end position="893"/>
    </location>
</feature>
<dbReference type="GO" id="GO:0009279">
    <property type="term" value="C:cell outer membrane"/>
    <property type="evidence" value="ECO:0007669"/>
    <property type="project" value="UniProtKB-SubCell"/>
</dbReference>
<dbReference type="EMBL" id="CP054139">
    <property type="protein sequence ID" value="QKJ30402.1"/>
    <property type="molecule type" value="Genomic_DNA"/>
</dbReference>
<evidence type="ECO:0000256" key="2">
    <source>
        <dbReference type="ARBA" id="ARBA00023136"/>
    </source>
</evidence>
<dbReference type="Gene3D" id="2.40.170.20">
    <property type="entry name" value="TonB-dependent receptor, beta-barrel domain"/>
    <property type="match status" value="1"/>
</dbReference>
<comment type="similarity">
    <text evidence="4">Belongs to the TonB-dependent receptor family.</text>
</comment>
<dbReference type="SUPFAM" id="SSF56935">
    <property type="entry name" value="Porins"/>
    <property type="match status" value="1"/>
</dbReference>
<sequence length="936" mass="103272">MKRLFLSSFFLLFIFCGTARAQYTKKILKKTVIDHFYTCTLDLMMDSLSTRYHLPIYFERSELAKMNVANHFFEESLQDVFKYVCKQNDLQYWIENDGTIYLLQNPDDLPRLKKLKSLRNTTMAVKPLVLEPAKLPPMHFSFSITGKITDMNTGEALPGATVKIRGTDLNTVTNVTGSFTILKVPSDTSVVEVSFVGYQPDAFRLDSKSISSNLTFSLYPSMNALNEVTITGKKSGVLNTDSKKVSVLQLSPAALDKLPNVGERDVMRAFQLMPGVSATNESSSGAYVRGGTPDQNLVTFDGFTVYQVDHLYGFFSAFNSNAVRDVQLLKGGFSAKYGGRLSSVTEIIGKDGNKNETNIGGDISLLSTNLYAETPIGSKSSALVSFRRSYQGPLYDKIFGKFNSTGTFTAGGAGGGPGGGFGGGGFGGRGGGGFGAQTTPSSYFYDVNAKYVYTISTGNSIALSYYSGADNLDNSRDMNLPSFSTGSSTSLSVKDNQQSGNTGAALKWNSVVGRKLFANTTFSYSGFHSDRVNTTTGSATDSGITKAINMGTIEYNKLRDLSLKSDWEWRSSSKMKWLFGGFGSGLHIDYTYTQNDTSRLINQHNDATIGGGYAELELDPNNKWHIQPGVRATYYGITGKPYIEPRLSFTYHLNDQWNLKGATGRFYQFTNQVIREDIAGGDRNFWVMANGSNIPVSSANHFIAGFNYETDAFLFDVEGYYKSLNGLTEYTIRQNGGGPGGFFGGANRATTVTENFNQGTGYAKGVEFLLQKKVGNYTGWVSYTLAQAKSKFAVYGDDYFSSPQDITHELKSINMYHWQRWSLAATFIFSTGHPYTAPLGTYTVQTLDGNKTTYLTISPKNGERLPDYHRLDLSATYDLLKVDGIKVGSIGLSLFNVYNHVNSWYNQYYIRNNIVYITAVKYLGFTPNITLSLKWK</sequence>
<dbReference type="InterPro" id="IPR012910">
    <property type="entry name" value="Plug_dom"/>
</dbReference>
<keyword evidence="4" id="KW-0798">TonB box</keyword>
<keyword evidence="5" id="KW-0732">Signal</keyword>
<dbReference type="Pfam" id="PF13715">
    <property type="entry name" value="CarbopepD_reg_2"/>
    <property type="match status" value="1"/>
</dbReference>
<feature type="signal peptide" evidence="5">
    <location>
        <begin position="1"/>
        <end position="21"/>
    </location>
</feature>
<feature type="domain" description="TonB-dependent receptor plug" evidence="7">
    <location>
        <begin position="258"/>
        <end position="340"/>
    </location>
</feature>
<dbReference type="SUPFAM" id="SSF49464">
    <property type="entry name" value="Carboxypeptidase regulatory domain-like"/>
    <property type="match status" value="1"/>
</dbReference>
<dbReference type="KEGG" id="mmab:HQ865_11755"/>
<name>A0A7D4UKC0_9SPHI</name>
<dbReference type="RefSeq" id="WP_173415077.1">
    <property type="nucleotide sequence ID" value="NZ_CP054139.1"/>
</dbReference>
<dbReference type="Gene3D" id="2.60.40.1120">
    <property type="entry name" value="Carboxypeptidase-like, regulatory domain"/>
    <property type="match status" value="1"/>
</dbReference>
<keyword evidence="9" id="KW-1185">Reference proteome</keyword>
<accession>A0A7D4UKC0</accession>
<comment type="subcellular location">
    <subcellularLocation>
        <location evidence="1 4">Cell outer membrane</location>
    </subcellularLocation>
</comment>
<dbReference type="Pfam" id="PF00593">
    <property type="entry name" value="TonB_dep_Rec_b-barrel"/>
    <property type="match status" value="1"/>
</dbReference>
<protein>
    <submittedName>
        <fullName evidence="8">TonB-dependent receptor</fullName>
    </submittedName>
</protein>
<organism evidence="8 9">
    <name type="scientific">Mucilaginibacter mali</name>
    <dbReference type="NCBI Taxonomy" id="2740462"/>
    <lineage>
        <taxon>Bacteria</taxon>
        <taxon>Pseudomonadati</taxon>
        <taxon>Bacteroidota</taxon>
        <taxon>Sphingobacteriia</taxon>
        <taxon>Sphingobacteriales</taxon>
        <taxon>Sphingobacteriaceae</taxon>
        <taxon>Mucilaginibacter</taxon>
    </lineage>
</organism>
<evidence type="ECO:0000256" key="1">
    <source>
        <dbReference type="ARBA" id="ARBA00004442"/>
    </source>
</evidence>
<feature type="chain" id="PRO_5028800723" evidence="5">
    <location>
        <begin position="22"/>
        <end position="936"/>
    </location>
</feature>
<evidence type="ECO:0000313" key="8">
    <source>
        <dbReference type="EMBL" id="QKJ30402.1"/>
    </source>
</evidence>